<gene>
    <name evidence="1" type="ORF">GCM10011489_35200</name>
</gene>
<comment type="caution">
    <text evidence="1">The sequence shown here is derived from an EMBL/GenBank/DDBJ whole genome shotgun (WGS) entry which is preliminary data.</text>
</comment>
<dbReference type="RefSeq" id="WP_188588276.1">
    <property type="nucleotide sequence ID" value="NZ_BMGC01000039.1"/>
</dbReference>
<dbReference type="InterPro" id="IPR037883">
    <property type="entry name" value="Knr4/Smi1-like_sf"/>
</dbReference>
<dbReference type="EMBL" id="BMGC01000039">
    <property type="protein sequence ID" value="GGB44693.1"/>
    <property type="molecule type" value="Genomic_DNA"/>
</dbReference>
<proteinExistence type="predicted"/>
<evidence type="ECO:0008006" key="3">
    <source>
        <dbReference type="Google" id="ProtNLM"/>
    </source>
</evidence>
<dbReference type="AlphaFoldDB" id="A0A916X0A8"/>
<keyword evidence="2" id="KW-1185">Reference proteome</keyword>
<organism evidence="1 2">
    <name type="scientific">Gordonia jinhuaensis</name>
    <dbReference type="NCBI Taxonomy" id="1517702"/>
    <lineage>
        <taxon>Bacteria</taxon>
        <taxon>Bacillati</taxon>
        <taxon>Actinomycetota</taxon>
        <taxon>Actinomycetes</taxon>
        <taxon>Mycobacteriales</taxon>
        <taxon>Gordoniaceae</taxon>
        <taxon>Gordonia</taxon>
    </lineage>
</organism>
<reference evidence="1" key="2">
    <citation type="submission" date="2020-09" db="EMBL/GenBank/DDBJ databases">
        <authorList>
            <person name="Sun Q."/>
            <person name="Zhou Y."/>
        </authorList>
    </citation>
    <scope>NUCLEOTIDE SEQUENCE</scope>
    <source>
        <strain evidence="1">CGMCC 1.12827</strain>
    </source>
</reference>
<dbReference type="Proteomes" id="UP000621454">
    <property type="component" value="Unassembled WGS sequence"/>
</dbReference>
<name>A0A916X0A8_9ACTN</name>
<dbReference type="SUPFAM" id="SSF160631">
    <property type="entry name" value="SMI1/KNR4-like"/>
    <property type="match status" value="1"/>
</dbReference>
<protein>
    <recommendedName>
        <fullName evidence="3">SMI1/KNR4 family protein</fullName>
    </recommendedName>
</protein>
<evidence type="ECO:0000313" key="2">
    <source>
        <dbReference type="Proteomes" id="UP000621454"/>
    </source>
</evidence>
<accession>A0A916X0A8</accession>
<evidence type="ECO:0000313" key="1">
    <source>
        <dbReference type="EMBL" id="GGB44693.1"/>
    </source>
</evidence>
<reference evidence="1" key="1">
    <citation type="journal article" date="2014" name="Int. J. Syst. Evol. Microbiol.">
        <title>Complete genome sequence of Corynebacterium casei LMG S-19264T (=DSM 44701T), isolated from a smear-ripened cheese.</title>
        <authorList>
            <consortium name="US DOE Joint Genome Institute (JGI-PGF)"/>
            <person name="Walter F."/>
            <person name="Albersmeier A."/>
            <person name="Kalinowski J."/>
            <person name="Ruckert C."/>
        </authorList>
    </citation>
    <scope>NUCLEOTIDE SEQUENCE</scope>
    <source>
        <strain evidence="1">CGMCC 1.12827</strain>
    </source>
</reference>
<sequence>MTEIDDLKALIPSPSVQPARVASWPWYEDHAGIRFPTDYKAIVDSYGSGVFCDDVIVWTPVPWPGGQTILDLQHEQQDLSDIVVAQASAHDTQWAFNDGVSVTTDVLATELFAWGNGAGARVGDI</sequence>